<dbReference type="Proteomes" id="UP000519897">
    <property type="component" value="Unassembled WGS sequence"/>
</dbReference>
<evidence type="ECO:0000259" key="1">
    <source>
        <dbReference type="Pfam" id="PF13466"/>
    </source>
</evidence>
<dbReference type="AlphaFoldDB" id="A0A7W6LFA8"/>
<dbReference type="InterPro" id="IPR036513">
    <property type="entry name" value="STAS_dom_sf"/>
</dbReference>
<comment type="caution">
    <text evidence="2">The sequence shown here is derived from an EMBL/GenBank/DDBJ whole genome shotgun (WGS) entry which is preliminary data.</text>
</comment>
<proteinExistence type="predicted"/>
<dbReference type="EMBL" id="JACIEC010000001">
    <property type="protein sequence ID" value="MBB4143329.1"/>
    <property type="molecule type" value="Genomic_DNA"/>
</dbReference>
<dbReference type="InterPro" id="IPR058548">
    <property type="entry name" value="MlaB-like_STAS"/>
</dbReference>
<organism evidence="2 3">
    <name type="scientific">Rhizobium rhizoryzae</name>
    <dbReference type="NCBI Taxonomy" id="451876"/>
    <lineage>
        <taxon>Bacteria</taxon>
        <taxon>Pseudomonadati</taxon>
        <taxon>Pseudomonadota</taxon>
        <taxon>Alphaproteobacteria</taxon>
        <taxon>Hyphomicrobiales</taxon>
        <taxon>Rhizobiaceae</taxon>
        <taxon>Rhizobium/Agrobacterium group</taxon>
        <taxon>Rhizobium</taxon>
    </lineage>
</organism>
<accession>A0A7W6LFA8</accession>
<keyword evidence="3" id="KW-1185">Reference proteome</keyword>
<reference evidence="2 3" key="1">
    <citation type="submission" date="2020-08" db="EMBL/GenBank/DDBJ databases">
        <title>Genomic Encyclopedia of Type Strains, Phase IV (KMG-IV): sequencing the most valuable type-strain genomes for metagenomic binning, comparative biology and taxonomic classification.</title>
        <authorList>
            <person name="Goeker M."/>
        </authorList>
    </citation>
    <scope>NUCLEOTIDE SEQUENCE [LARGE SCALE GENOMIC DNA]</scope>
    <source>
        <strain evidence="2 3">DSM 29514</strain>
    </source>
</reference>
<dbReference type="RefSeq" id="WP_062555330.1">
    <property type="nucleotide sequence ID" value="NZ_CP049250.1"/>
</dbReference>
<dbReference type="SUPFAM" id="SSF52091">
    <property type="entry name" value="SpoIIaa-like"/>
    <property type="match status" value="1"/>
</dbReference>
<sequence>MAVNNKSAETLKLAKILDLNEASNLHGTLTSLRGKDVAIDASGVERVGVQCVQVLLAAANAWEKDSKSLVIDKVSDAFRKTMQLIGINIDHLLAKEIRQ</sequence>
<evidence type="ECO:0000313" key="2">
    <source>
        <dbReference type="EMBL" id="MBB4143329.1"/>
    </source>
</evidence>
<name>A0A7W6LFA8_9HYPH</name>
<dbReference type="Gene3D" id="3.30.750.24">
    <property type="entry name" value="STAS domain"/>
    <property type="match status" value="1"/>
</dbReference>
<evidence type="ECO:0000313" key="3">
    <source>
        <dbReference type="Proteomes" id="UP000519897"/>
    </source>
</evidence>
<dbReference type="Pfam" id="PF13466">
    <property type="entry name" value="STAS_2"/>
    <property type="match status" value="1"/>
</dbReference>
<gene>
    <name evidence="2" type="ORF">GGQ72_001828</name>
</gene>
<protein>
    <submittedName>
        <fullName evidence="2">Chemotaxis protein CheX</fullName>
    </submittedName>
</protein>
<feature type="domain" description="MlaB-like STAS" evidence="1">
    <location>
        <begin position="11"/>
        <end position="87"/>
    </location>
</feature>